<dbReference type="Proteomes" id="UP001497516">
    <property type="component" value="Chromosome 9"/>
</dbReference>
<keyword evidence="3" id="KW-1185">Reference proteome</keyword>
<organism evidence="2 3">
    <name type="scientific">Linum trigynum</name>
    <dbReference type="NCBI Taxonomy" id="586398"/>
    <lineage>
        <taxon>Eukaryota</taxon>
        <taxon>Viridiplantae</taxon>
        <taxon>Streptophyta</taxon>
        <taxon>Embryophyta</taxon>
        <taxon>Tracheophyta</taxon>
        <taxon>Spermatophyta</taxon>
        <taxon>Magnoliopsida</taxon>
        <taxon>eudicotyledons</taxon>
        <taxon>Gunneridae</taxon>
        <taxon>Pentapetalae</taxon>
        <taxon>rosids</taxon>
        <taxon>fabids</taxon>
        <taxon>Malpighiales</taxon>
        <taxon>Linaceae</taxon>
        <taxon>Linum</taxon>
    </lineage>
</organism>
<protein>
    <submittedName>
        <fullName evidence="2">Uncharacterized protein</fullName>
    </submittedName>
</protein>
<dbReference type="AlphaFoldDB" id="A0AAV2GVD2"/>
<evidence type="ECO:0000256" key="1">
    <source>
        <dbReference type="SAM" id="MobiDB-lite"/>
    </source>
</evidence>
<accession>A0AAV2GVD2</accession>
<feature type="compositionally biased region" description="Polar residues" evidence="1">
    <location>
        <begin position="108"/>
        <end position="122"/>
    </location>
</feature>
<feature type="region of interest" description="Disordered" evidence="1">
    <location>
        <begin position="101"/>
        <end position="122"/>
    </location>
</feature>
<evidence type="ECO:0000313" key="3">
    <source>
        <dbReference type="Proteomes" id="UP001497516"/>
    </source>
</evidence>
<dbReference type="EMBL" id="OZ034822">
    <property type="protein sequence ID" value="CAL1413270.1"/>
    <property type="molecule type" value="Genomic_DNA"/>
</dbReference>
<proteinExistence type="predicted"/>
<reference evidence="2 3" key="1">
    <citation type="submission" date="2024-04" db="EMBL/GenBank/DDBJ databases">
        <authorList>
            <person name="Fracassetti M."/>
        </authorList>
    </citation>
    <scope>NUCLEOTIDE SEQUENCE [LARGE SCALE GENOMIC DNA]</scope>
</reference>
<gene>
    <name evidence="2" type="ORF">LTRI10_LOCUS52516</name>
</gene>
<evidence type="ECO:0000313" key="2">
    <source>
        <dbReference type="EMBL" id="CAL1413270.1"/>
    </source>
</evidence>
<sequence length="122" mass="13951">MEEEQGRGKEWNVQSCSTELTLIGKKRKYLLFIHLPKDIQLQKVSSIYTSVTPLHVVIQLARVVTLCLSNYEANILLRHSNWDAYKLQYSWFTNEPELRHRDGLSAPGNPTTTVAADQSFSS</sequence>
<name>A0AAV2GVD2_9ROSI</name>